<evidence type="ECO:0000313" key="2">
    <source>
        <dbReference type="Proteomes" id="UP000324222"/>
    </source>
</evidence>
<organism evidence="1 2">
    <name type="scientific">Portunus trituberculatus</name>
    <name type="common">Swimming crab</name>
    <name type="synonym">Neptunus trituberculatus</name>
    <dbReference type="NCBI Taxonomy" id="210409"/>
    <lineage>
        <taxon>Eukaryota</taxon>
        <taxon>Metazoa</taxon>
        <taxon>Ecdysozoa</taxon>
        <taxon>Arthropoda</taxon>
        <taxon>Crustacea</taxon>
        <taxon>Multicrustacea</taxon>
        <taxon>Malacostraca</taxon>
        <taxon>Eumalacostraca</taxon>
        <taxon>Eucarida</taxon>
        <taxon>Decapoda</taxon>
        <taxon>Pleocyemata</taxon>
        <taxon>Brachyura</taxon>
        <taxon>Eubrachyura</taxon>
        <taxon>Portunoidea</taxon>
        <taxon>Portunidae</taxon>
        <taxon>Portuninae</taxon>
        <taxon>Portunus</taxon>
    </lineage>
</organism>
<keyword evidence="2" id="KW-1185">Reference proteome</keyword>
<sequence length="97" mass="10789">MDGMGSLLCYRMQYVVCSRRYIKSWDVVAVECYNKCGDLSCTAIHVNYCHISAGEGSEVRKAECCLGEHPNELATSKCLLTVGSHRITERVDLAIVK</sequence>
<name>A0A5B7FH11_PORTR</name>
<dbReference type="EMBL" id="VSRR010006461">
    <property type="protein sequence ID" value="MPC44837.1"/>
    <property type="molecule type" value="Genomic_DNA"/>
</dbReference>
<evidence type="ECO:0000313" key="1">
    <source>
        <dbReference type="EMBL" id="MPC44837.1"/>
    </source>
</evidence>
<reference evidence="1 2" key="1">
    <citation type="submission" date="2019-05" db="EMBL/GenBank/DDBJ databases">
        <title>Another draft genome of Portunus trituberculatus and its Hox gene families provides insights of decapod evolution.</title>
        <authorList>
            <person name="Jeong J.-H."/>
            <person name="Song I."/>
            <person name="Kim S."/>
            <person name="Choi T."/>
            <person name="Kim D."/>
            <person name="Ryu S."/>
            <person name="Kim W."/>
        </authorList>
    </citation>
    <scope>NUCLEOTIDE SEQUENCE [LARGE SCALE GENOMIC DNA]</scope>
    <source>
        <tissue evidence="1">Muscle</tissue>
    </source>
</reference>
<protein>
    <submittedName>
        <fullName evidence="1">Uncharacterized protein</fullName>
    </submittedName>
</protein>
<comment type="caution">
    <text evidence="1">The sequence shown here is derived from an EMBL/GenBank/DDBJ whole genome shotgun (WGS) entry which is preliminary data.</text>
</comment>
<accession>A0A5B7FH11</accession>
<dbReference type="Proteomes" id="UP000324222">
    <property type="component" value="Unassembled WGS sequence"/>
</dbReference>
<dbReference type="AlphaFoldDB" id="A0A5B7FH11"/>
<gene>
    <name evidence="1" type="ORF">E2C01_038517</name>
</gene>
<proteinExistence type="predicted"/>